<keyword evidence="4" id="KW-1185">Reference proteome</keyword>
<dbReference type="EMBL" id="CP045902">
    <property type="protein sequence ID" value="QQP38212.1"/>
    <property type="molecule type" value="Genomic_DNA"/>
</dbReference>
<dbReference type="Proteomes" id="UP000595437">
    <property type="component" value="Chromosome 13"/>
</dbReference>
<feature type="signal peptide" evidence="2">
    <location>
        <begin position="1"/>
        <end position="25"/>
    </location>
</feature>
<protein>
    <submittedName>
        <fullName evidence="3">Uncharacterized protein</fullName>
    </submittedName>
</protein>
<evidence type="ECO:0000313" key="4">
    <source>
        <dbReference type="Proteomes" id="UP000595437"/>
    </source>
</evidence>
<feature type="region of interest" description="Disordered" evidence="1">
    <location>
        <begin position="62"/>
        <end position="81"/>
    </location>
</feature>
<accession>A0A7T8GUY8</accession>
<evidence type="ECO:0000313" key="3">
    <source>
        <dbReference type="EMBL" id="QQP38212.1"/>
    </source>
</evidence>
<gene>
    <name evidence="3" type="ORF">FKW44_018725</name>
</gene>
<evidence type="ECO:0000256" key="2">
    <source>
        <dbReference type="SAM" id="SignalP"/>
    </source>
</evidence>
<sequence>MLYELIWGHVHFVLSILSLPKLSLSKSSRAQLSGPAKHSDGVLGFLTPAKGLLGPAKHRDEILGFSNPRPKDFRFPPSTVK</sequence>
<organism evidence="3 4">
    <name type="scientific">Caligus rogercresseyi</name>
    <name type="common">Sea louse</name>
    <dbReference type="NCBI Taxonomy" id="217165"/>
    <lineage>
        <taxon>Eukaryota</taxon>
        <taxon>Metazoa</taxon>
        <taxon>Ecdysozoa</taxon>
        <taxon>Arthropoda</taxon>
        <taxon>Crustacea</taxon>
        <taxon>Multicrustacea</taxon>
        <taxon>Hexanauplia</taxon>
        <taxon>Copepoda</taxon>
        <taxon>Siphonostomatoida</taxon>
        <taxon>Caligidae</taxon>
        <taxon>Caligus</taxon>
    </lineage>
</organism>
<proteinExistence type="predicted"/>
<name>A0A7T8GUY8_CALRO</name>
<feature type="chain" id="PRO_5030839869" evidence="2">
    <location>
        <begin position="26"/>
        <end position="81"/>
    </location>
</feature>
<evidence type="ECO:0000256" key="1">
    <source>
        <dbReference type="SAM" id="MobiDB-lite"/>
    </source>
</evidence>
<dbReference type="AlphaFoldDB" id="A0A7T8GUY8"/>
<keyword evidence="2" id="KW-0732">Signal</keyword>
<reference evidence="4" key="1">
    <citation type="submission" date="2021-01" db="EMBL/GenBank/DDBJ databases">
        <title>Caligus Genome Assembly.</title>
        <authorList>
            <person name="Gallardo-Escarate C."/>
        </authorList>
    </citation>
    <scope>NUCLEOTIDE SEQUENCE [LARGE SCALE GENOMIC DNA]</scope>
</reference>